<feature type="domain" description="C3H1-type" evidence="7">
    <location>
        <begin position="184"/>
        <end position="212"/>
    </location>
</feature>
<dbReference type="SMART" id="SM00356">
    <property type="entry name" value="ZnF_C3H1"/>
    <property type="match status" value="1"/>
</dbReference>
<evidence type="ECO:0000259" key="7">
    <source>
        <dbReference type="PROSITE" id="PS50103"/>
    </source>
</evidence>
<evidence type="ECO:0000256" key="4">
    <source>
        <dbReference type="PROSITE-ProRule" id="PRU00723"/>
    </source>
</evidence>
<dbReference type="InterPro" id="IPR001841">
    <property type="entry name" value="Znf_RING"/>
</dbReference>
<dbReference type="Pfam" id="PF00097">
    <property type="entry name" value="zf-C3HC4"/>
    <property type="match status" value="1"/>
</dbReference>
<dbReference type="CDD" id="cd16539">
    <property type="entry name" value="RING-HC_RNF113A_B"/>
    <property type="match status" value="1"/>
</dbReference>
<dbReference type="InterPro" id="IPR000571">
    <property type="entry name" value="Znf_CCCH"/>
</dbReference>
<dbReference type="PROSITE" id="PS50089">
    <property type="entry name" value="ZF_RING_2"/>
    <property type="match status" value="1"/>
</dbReference>
<gene>
    <name evidence="8" type="ORF">OMED0929_LOCUS3028</name>
</gene>
<dbReference type="GO" id="GO:0034247">
    <property type="term" value="P:snoRNA splicing"/>
    <property type="evidence" value="ECO:0007669"/>
    <property type="project" value="TreeGrafter"/>
</dbReference>
<dbReference type="SUPFAM" id="SSF90229">
    <property type="entry name" value="CCCH zinc finger"/>
    <property type="match status" value="1"/>
</dbReference>
<dbReference type="SMART" id="SM00184">
    <property type="entry name" value="RING"/>
    <property type="match status" value="1"/>
</dbReference>
<evidence type="ECO:0000256" key="1">
    <source>
        <dbReference type="ARBA" id="ARBA00022723"/>
    </source>
</evidence>
<dbReference type="InterPro" id="IPR017907">
    <property type="entry name" value="Znf_RING_CS"/>
</dbReference>
<dbReference type="Gene3D" id="4.10.1000.10">
    <property type="entry name" value="Zinc finger, CCCH-type"/>
    <property type="match status" value="1"/>
</dbReference>
<sequence length="353" mass="39090">MADASDGAVPAQETNSKPVLSSFGFKKRAGARGNVRKRASKATSSSEEDAHDPGQRDNSEVSTTKRTKNVALGGSSRDGKATYERFVFEGDKTIQKRGDMGATAELEIETAKDRDGRALREQVLKQAVERAEGFDDDKKYRGTNAYVDYRAGFRREQTIASEKGRGAHGPMRAATNIRSTFVVDYKPDICKDYKQTGFCGWGDSCKFIHDRGDYKQGWQIDRDWEIKEKARKEQEARMEKLGEDGIANESDEELDDELPVGCGICNTPWVDAKFPVVTACKHYFCENCALKHNASSNECYLCGQATNGTFNGATAIVKRVKEVKATGRAWHLRQKKVKITDKAASGAQGWLLG</sequence>
<organism evidence="8">
    <name type="scientific">Ostreococcus mediterraneus</name>
    <dbReference type="NCBI Taxonomy" id="1486918"/>
    <lineage>
        <taxon>Eukaryota</taxon>
        <taxon>Viridiplantae</taxon>
        <taxon>Chlorophyta</taxon>
        <taxon>Mamiellophyceae</taxon>
        <taxon>Mamiellales</taxon>
        <taxon>Bathycoccaceae</taxon>
        <taxon>Ostreococcus</taxon>
    </lineage>
</organism>
<dbReference type="PROSITE" id="PS50103">
    <property type="entry name" value="ZF_C3H1"/>
    <property type="match status" value="1"/>
</dbReference>
<dbReference type="SUPFAM" id="SSF57850">
    <property type="entry name" value="RING/U-box"/>
    <property type="match status" value="1"/>
</dbReference>
<protein>
    <submittedName>
        <fullName evidence="8">Uncharacterized protein</fullName>
    </submittedName>
</protein>
<evidence type="ECO:0000256" key="5">
    <source>
        <dbReference type="SAM" id="MobiDB-lite"/>
    </source>
</evidence>
<evidence type="ECO:0000259" key="6">
    <source>
        <dbReference type="PROSITE" id="PS50089"/>
    </source>
</evidence>
<dbReference type="GO" id="GO:0005684">
    <property type="term" value="C:U2-type spliceosomal complex"/>
    <property type="evidence" value="ECO:0007669"/>
    <property type="project" value="TreeGrafter"/>
</dbReference>
<reference evidence="8" key="1">
    <citation type="submission" date="2021-01" db="EMBL/GenBank/DDBJ databases">
        <authorList>
            <person name="Corre E."/>
            <person name="Pelletier E."/>
            <person name="Niang G."/>
            <person name="Scheremetjew M."/>
            <person name="Finn R."/>
            <person name="Kale V."/>
            <person name="Holt S."/>
            <person name="Cochrane G."/>
            <person name="Meng A."/>
            <person name="Brown T."/>
            <person name="Cohen L."/>
        </authorList>
    </citation>
    <scope>NUCLEOTIDE SEQUENCE</scope>
    <source>
        <strain evidence="8">Clade-D-RCC2572</strain>
    </source>
</reference>
<dbReference type="InterPro" id="IPR013083">
    <property type="entry name" value="Znf_RING/FYVE/PHD"/>
</dbReference>
<dbReference type="InterPro" id="IPR018957">
    <property type="entry name" value="Znf_C3HC4_RING-type"/>
</dbReference>
<feature type="region of interest" description="Disordered" evidence="5">
    <location>
        <begin position="1"/>
        <end position="77"/>
    </location>
</feature>
<dbReference type="InterPro" id="IPR036855">
    <property type="entry name" value="Znf_CCCH_sf"/>
</dbReference>
<accession>A0A7S0PKN2</accession>
<dbReference type="InterPro" id="IPR039971">
    <property type="entry name" value="CWC24-like"/>
</dbReference>
<name>A0A7S0PKN2_9CHLO</name>
<evidence type="ECO:0000313" key="8">
    <source>
        <dbReference type="EMBL" id="CAD8580871.1"/>
    </source>
</evidence>
<dbReference type="EMBL" id="HBEW01003639">
    <property type="protein sequence ID" value="CAD8580871.1"/>
    <property type="molecule type" value="Transcribed_RNA"/>
</dbReference>
<dbReference type="Pfam" id="PF00642">
    <property type="entry name" value="zf-CCCH"/>
    <property type="match status" value="1"/>
</dbReference>
<dbReference type="PANTHER" id="PTHR12930">
    <property type="entry name" value="ZINC FINGER PROTEIN 183"/>
    <property type="match status" value="1"/>
</dbReference>
<dbReference type="AlphaFoldDB" id="A0A7S0PKN2"/>
<keyword evidence="1 4" id="KW-0479">Metal-binding</keyword>
<feature type="domain" description="RING-type" evidence="6">
    <location>
        <begin position="262"/>
        <end position="302"/>
    </location>
</feature>
<keyword evidence="2 4" id="KW-0863">Zinc-finger</keyword>
<dbReference type="Gene3D" id="3.30.40.10">
    <property type="entry name" value="Zinc/RING finger domain, C3HC4 (zinc finger)"/>
    <property type="match status" value="1"/>
</dbReference>
<proteinExistence type="predicted"/>
<evidence type="ECO:0000256" key="2">
    <source>
        <dbReference type="ARBA" id="ARBA00022771"/>
    </source>
</evidence>
<evidence type="ECO:0000256" key="3">
    <source>
        <dbReference type="ARBA" id="ARBA00022833"/>
    </source>
</evidence>
<dbReference type="PROSITE" id="PS00518">
    <property type="entry name" value="ZF_RING_1"/>
    <property type="match status" value="1"/>
</dbReference>
<feature type="compositionally biased region" description="Basic residues" evidence="5">
    <location>
        <begin position="25"/>
        <end position="40"/>
    </location>
</feature>
<dbReference type="GO" id="GO:0008270">
    <property type="term" value="F:zinc ion binding"/>
    <property type="evidence" value="ECO:0007669"/>
    <property type="project" value="UniProtKB-KW"/>
</dbReference>
<dbReference type="PANTHER" id="PTHR12930:SF0">
    <property type="entry name" value="RING FINGER PROTEIN 113B"/>
    <property type="match status" value="1"/>
</dbReference>
<feature type="zinc finger region" description="C3H1-type" evidence="4">
    <location>
        <begin position="184"/>
        <end position="212"/>
    </location>
</feature>
<keyword evidence="3 4" id="KW-0862">Zinc</keyword>